<evidence type="ECO:0000256" key="6">
    <source>
        <dbReference type="RuleBase" id="RU003918"/>
    </source>
</evidence>
<evidence type="ECO:0000256" key="3">
    <source>
        <dbReference type="ARBA" id="ARBA00022729"/>
    </source>
</evidence>
<evidence type="ECO:0000256" key="2">
    <source>
        <dbReference type="ARBA" id="ARBA00007399"/>
    </source>
</evidence>
<dbReference type="InterPro" id="IPR036316">
    <property type="entry name" value="Pili_assmbl_chap_C_dom_sf"/>
</dbReference>
<proteinExistence type="inferred from homology"/>
<dbReference type="SUPFAM" id="SSF49354">
    <property type="entry name" value="PapD-like"/>
    <property type="match status" value="1"/>
</dbReference>
<protein>
    <submittedName>
        <fullName evidence="10">Fimbrial chaperone</fullName>
    </submittedName>
</protein>
<evidence type="ECO:0000256" key="4">
    <source>
        <dbReference type="ARBA" id="ARBA00022764"/>
    </source>
</evidence>
<dbReference type="Gene3D" id="2.60.40.10">
    <property type="entry name" value="Immunoglobulins"/>
    <property type="match status" value="2"/>
</dbReference>
<comment type="similarity">
    <text evidence="2 6">Belongs to the periplasmic pilus chaperone family.</text>
</comment>
<dbReference type="Pfam" id="PF00419">
    <property type="entry name" value="Fimbrial"/>
    <property type="match status" value="1"/>
</dbReference>
<feature type="domain" description="Fimbrial-type adhesion" evidence="8">
    <location>
        <begin position="26"/>
        <end position="160"/>
    </location>
</feature>
<keyword evidence="5 6" id="KW-0143">Chaperone</keyword>
<dbReference type="InterPro" id="IPR001829">
    <property type="entry name" value="Pili_assmbl_chaperone_bac"/>
</dbReference>
<dbReference type="PRINTS" id="PR00969">
    <property type="entry name" value="CHAPERONPILI"/>
</dbReference>
<sequence length="404" mass="43651">MRNDILYGIGMLLAASGVQAHDGRVYVSGTITDNTCSLSPGSENINVAMGAVSQRQFYRAGDGSAWQPFAIDLQNCGSTASGVTVSFSGAADSRNTDLLALTAGESDASGIGIALYDQNKTLIPLGQESDVVTLSPGQASAHLQFYARYLADGGAVTPGTPMPPQPSFLPMNKLFLRCAIYWCLLPISWAQAGVVIGGTRFIYHAGAPALSVPVSNHSEASWLIDTHILPGGRWPGTKNEGNITPFVVTPPLFMLSARQENTLRVVYTGEPLPADRESLFTLSIAAIPSGKPEANRVQMAFRSALKLLYRPEGLAGNPQQAYRHLIWSLTPDGATVRNPTPYYVTLFLLRANERAQDNAGVVAPFATRQTDWCRHTVRCTVRWQSINDYGRVMPAQTVDLTRIH</sequence>
<evidence type="ECO:0000313" key="10">
    <source>
        <dbReference type="EMBL" id="SUH39809.1"/>
    </source>
</evidence>
<evidence type="ECO:0000256" key="5">
    <source>
        <dbReference type="ARBA" id="ARBA00023186"/>
    </source>
</evidence>
<name>A0A379X0B9_SALET</name>
<dbReference type="InterPro" id="IPR008966">
    <property type="entry name" value="Adhesion_dom_sf"/>
</dbReference>
<accession>A0A379X0B9</accession>
<dbReference type="NCBIfam" id="NF011738">
    <property type="entry name" value="PRK15191.1"/>
    <property type="match status" value="1"/>
</dbReference>
<evidence type="ECO:0000256" key="1">
    <source>
        <dbReference type="ARBA" id="ARBA00004418"/>
    </source>
</evidence>
<dbReference type="InterPro" id="IPR000259">
    <property type="entry name" value="Adhesion_dom_fimbrial"/>
</dbReference>
<dbReference type="SUPFAM" id="SSF49401">
    <property type="entry name" value="Bacterial adhesins"/>
    <property type="match status" value="1"/>
</dbReference>
<dbReference type="PANTHER" id="PTHR30251">
    <property type="entry name" value="PILUS ASSEMBLY CHAPERONE"/>
    <property type="match status" value="1"/>
</dbReference>
<reference evidence="10 11" key="1">
    <citation type="submission" date="2018-06" db="EMBL/GenBank/DDBJ databases">
        <authorList>
            <consortium name="Pathogen Informatics"/>
            <person name="Doyle S."/>
        </authorList>
    </citation>
    <scope>NUCLEOTIDE SEQUENCE [LARGE SCALE GENOMIC DNA]</scope>
    <source>
        <strain evidence="10 11">NCTC8261</strain>
    </source>
</reference>
<keyword evidence="3" id="KW-0732">Signal</keyword>
<dbReference type="InterPro" id="IPR016148">
    <property type="entry name" value="Pili_assmbl_chaperone_C"/>
</dbReference>
<dbReference type="Gene3D" id="2.60.40.1090">
    <property type="entry name" value="Fimbrial-type adhesion domain"/>
    <property type="match status" value="1"/>
</dbReference>
<dbReference type="SUPFAM" id="SSF49584">
    <property type="entry name" value="Periplasmic chaperone C-domain"/>
    <property type="match status" value="1"/>
</dbReference>
<evidence type="ECO:0000313" key="11">
    <source>
        <dbReference type="Proteomes" id="UP000254712"/>
    </source>
</evidence>
<dbReference type="InterPro" id="IPR008962">
    <property type="entry name" value="PapD-like_sf"/>
</dbReference>
<gene>
    <name evidence="10" type="primary">fimC_2</name>
    <name evidence="10" type="ORF">NCTC8261_06180</name>
</gene>
<dbReference type="EMBL" id="UGXT01000002">
    <property type="protein sequence ID" value="SUH39809.1"/>
    <property type="molecule type" value="Genomic_DNA"/>
</dbReference>
<dbReference type="GO" id="GO:0009289">
    <property type="term" value="C:pilus"/>
    <property type="evidence" value="ECO:0007669"/>
    <property type="project" value="InterPro"/>
</dbReference>
<dbReference type="PROSITE" id="PS00635">
    <property type="entry name" value="PILI_CHAPERONE"/>
    <property type="match status" value="1"/>
</dbReference>
<dbReference type="AlphaFoldDB" id="A0A379X0B9"/>
<dbReference type="GO" id="GO:0007155">
    <property type="term" value="P:cell adhesion"/>
    <property type="evidence" value="ECO:0007669"/>
    <property type="project" value="InterPro"/>
</dbReference>
<organism evidence="10 11">
    <name type="scientific">Salmonella enterica I</name>
    <dbReference type="NCBI Taxonomy" id="59201"/>
    <lineage>
        <taxon>Bacteria</taxon>
        <taxon>Pseudomonadati</taxon>
        <taxon>Pseudomonadota</taxon>
        <taxon>Gammaproteobacteria</taxon>
        <taxon>Enterobacterales</taxon>
        <taxon>Enterobacteriaceae</taxon>
        <taxon>Salmonella</taxon>
    </lineage>
</organism>
<evidence type="ECO:0000259" key="7">
    <source>
        <dbReference type="Pfam" id="PF00345"/>
    </source>
</evidence>
<evidence type="ECO:0000259" key="8">
    <source>
        <dbReference type="Pfam" id="PF00419"/>
    </source>
</evidence>
<dbReference type="InterPro" id="IPR016147">
    <property type="entry name" value="Pili_assmbl_chaperone_N"/>
</dbReference>
<dbReference type="InterPro" id="IPR036937">
    <property type="entry name" value="Adhesion_dom_fimbrial_sf"/>
</dbReference>
<dbReference type="Proteomes" id="UP000254712">
    <property type="component" value="Unassembled WGS sequence"/>
</dbReference>
<feature type="domain" description="Pili assembly chaperone N-terminal" evidence="7">
    <location>
        <begin position="193"/>
        <end position="314"/>
    </location>
</feature>
<dbReference type="PANTHER" id="PTHR30251:SF1">
    <property type="entry name" value="FIMBRIAL CHAPARONE"/>
    <property type="match status" value="1"/>
</dbReference>
<dbReference type="GO" id="GO:0071555">
    <property type="term" value="P:cell wall organization"/>
    <property type="evidence" value="ECO:0007669"/>
    <property type="project" value="InterPro"/>
</dbReference>
<dbReference type="GO" id="GO:0030288">
    <property type="term" value="C:outer membrane-bounded periplasmic space"/>
    <property type="evidence" value="ECO:0007669"/>
    <property type="project" value="InterPro"/>
</dbReference>
<dbReference type="InterPro" id="IPR050643">
    <property type="entry name" value="Periplasmic_pilus_chap"/>
</dbReference>
<dbReference type="Pfam" id="PF00345">
    <property type="entry name" value="PapD_N"/>
    <property type="match status" value="1"/>
</dbReference>
<feature type="domain" description="Pili assembly chaperone C-terminal" evidence="9">
    <location>
        <begin position="336"/>
        <end position="393"/>
    </location>
</feature>
<dbReference type="InterPro" id="IPR013783">
    <property type="entry name" value="Ig-like_fold"/>
</dbReference>
<dbReference type="Pfam" id="PF02753">
    <property type="entry name" value="PapD_C"/>
    <property type="match status" value="1"/>
</dbReference>
<evidence type="ECO:0000259" key="9">
    <source>
        <dbReference type="Pfam" id="PF02753"/>
    </source>
</evidence>
<dbReference type="InterPro" id="IPR018046">
    <property type="entry name" value="Pili_assmbl_chaperone_CS"/>
</dbReference>
<keyword evidence="4" id="KW-0574">Periplasm</keyword>
<comment type="subcellular location">
    <subcellularLocation>
        <location evidence="1 6">Periplasm</location>
    </subcellularLocation>
</comment>
<dbReference type="NCBIfam" id="NF011739">
    <property type="entry name" value="PRK15192.1"/>
    <property type="match status" value="1"/>
</dbReference>